<evidence type="ECO:0000256" key="8">
    <source>
        <dbReference type="ARBA" id="ARBA00023136"/>
    </source>
</evidence>
<dbReference type="SMART" id="SM00382">
    <property type="entry name" value="AAA"/>
    <property type="match status" value="1"/>
</dbReference>
<comment type="similarity">
    <text evidence="2">Belongs to the ABC transporter superfamily.</text>
</comment>
<organism evidence="10 11">
    <name type="scientific">Sandaracinus amylolyticus</name>
    <dbReference type="NCBI Taxonomy" id="927083"/>
    <lineage>
        <taxon>Bacteria</taxon>
        <taxon>Pseudomonadati</taxon>
        <taxon>Myxococcota</taxon>
        <taxon>Polyangia</taxon>
        <taxon>Polyangiales</taxon>
        <taxon>Sandaracinaceae</taxon>
        <taxon>Sandaracinus</taxon>
    </lineage>
</organism>
<dbReference type="GO" id="GO:0016887">
    <property type="term" value="F:ATP hydrolysis activity"/>
    <property type="evidence" value="ECO:0007669"/>
    <property type="project" value="InterPro"/>
</dbReference>
<evidence type="ECO:0000256" key="3">
    <source>
        <dbReference type="ARBA" id="ARBA00022448"/>
    </source>
</evidence>
<gene>
    <name evidence="10" type="ORF">DB32_002855</name>
</gene>
<feature type="domain" description="ABC transporter" evidence="9">
    <location>
        <begin position="6"/>
        <end position="246"/>
    </location>
</feature>
<keyword evidence="4" id="KW-1003">Cell membrane</keyword>
<keyword evidence="3" id="KW-0813">Transport</keyword>
<sequence length="250" mass="27081">MSAPVIEVTKIVKRYGERTVLREISFEIAAGQAVALVGPSGGGKSTMLRCMIGLEPFEGGSVRVADAHLAPGTLRKNAAPLKVLHAQAGMVFQQWHLFPHRTALENVCEAPIHVRGDAPEKARARASELLAKVGLSHRESAMPRSMSGGEQQRCAIARALAMDPKVLFMDEPTSALDPQRVGDLVELLDQLTEEAKLTLVIVTHEMRFAEKLCDRALVLYEGNVIEDGAPGEVLASPKDSRTRAFLGLED</sequence>
<evidence type="ECO:0000256" key="1">
    <source>
        <dbReference type="ARBA" id="ARBA00004202"/>
    </source>
</evidence>
<evidence type="ECO:0000313" key="10">
    <source>
        <dbReference type="EMBL" id="AKF05706.1"/>
    </source>
</evidence>
<dbReference type="PANTHER" id="PTHR43166:SF9">
    <property type="entry name" value="GLUTAMATE_ASPARTATE IMPORT ATP-BINDING PROTEIN GLTL"/>
    <property type="match status" value="1"/>
</dbReference>
<comment type="subcellular location">
    <subcellularLocation>
        <location evidence="1">Cell membrane</location>
        <topology evidence="1">Peripheral membrane protein</topology>
    </subcellularLocation>
</comment>
<dbReference type="Pfam" id="PF00005">
    <property type="entry name" value="ABC_tran"/>
    <property type="match status" value="1"/>
</dbReference>
<keyword evidence="8" id="KW-0472">Membrane</keyword>
<evidence type="ECO:0000259" key="9">
    <source>
        <dbReference type="PROSITE" id="PS50893"/>
    </source>
</evidence>
<evidence type="ECO:0000313" key="11">
    <source>
        <dbReference type="Proteomes" id="UP000034883"/>
    </source>
</evidence>
<dbReference type="InterPro" id="IPR003439">
    <property type="entry name" value="ABC_transporter-like_ATP-bd"/>
</dbReference>
<dbReference type="GO" id="GO:0005524">
    <property type="term" value="F:ATP binding"/>
    <property type="evidence" value="ECO:0007669"/>
    <property type="project" value="UniProtKB-KW"/>
</dbReference>
<dbReference type="PANTHER" id="PTHR43166">
    <property type="entry name" value="AMINO ACID IMPORT ATP-BINDING PROTEIN"/>
    <property type="match status" value="1"/>
</dbReference>
<dbReference type="AlphaFoldDB" id="A0A0F6W2B7"/>
<dbReference type="InterPro" id="IPR030679">
    <property type="entry name" value="ABC_ATPase_HisP-typ"/>
</dbReference>
<dbReference type="InterPro" id="IPR027417">
    <property type="entry name" value="P-loop_NTPase"/>
</dbReference>
<dbReference type="Proteomes" id="UP000034883">
    <property type="component" value="Chromosome"/>
</dbReference>
<evidence type="ECO:0000256" key="2">
    <source>
        <dbReference type="ARBA" id="ARBA00005417"/>
    </source>
</evidence>
<dbReference type="GO" id="GO:0005886">
    <property type="term" value="C:plasma membrane"/>
    <property type="evidence" value="ECO:0007669"/>
    <property type="project" value="UniProtKB-SubCell"/>
</dbReference>
<name>A0A0F6W2B7_9BACT</name>
<dbReference type="PIRSF" id="PIRSF039085">
    <property type="entry name" value="ABC_ATPase_HisP"/>
    <property type="match status" value="1"/>
</dbReference>
<dbReference type="KEGG" id="samy:DB32_002855"/>
<dbReference type="Gene3D" id="3.40.50.300">
    <property type="entry name" value="P-loop containing nucleotide triphosphate hydrolases"/>
    <property type="match status" value="1"/>
</dbReference>
<evidence type="ECO:0000256" key="6">
    <source>
        <dbReference type="ARBA" id="ARBA00022840"/>
    </source>
</evidence>
<protein>
    <submittedName>
        <fullName evidence="10">Cystine ABC transporter, ATP-binding protein</fullName>
    </submittedName>
</protein>
<evidence type="ECO:0000256" key="7">
    <source>
        <dbReference type="ARBA" id="ARBA00022970"/>
    </source>
</evidence>
<dbReference type="EMBL" id="CP011125">
    <property type="protein sequence ID" value="AKF05706.1"/>
    <property type="molecule type" value="Genomic_DNA"/>
</dbReference>
<keyword evidence="6 10" id="KW-0067">ATP-binding</keyword>
<dbReference type="GO" id="GO:0015424">
    <property type="term" value="F:ABC-type amino acid transporter activity"/>
    <property type="evidence" value="ECO:0007669"/>
    <property type="project" value="InterPro"/>
</dbReference>
<evidence type="ECO:0000256" key="4">
    <source>
        <dbReference type="ARBA" id="ARBA00022475"/>
    </source>
</evidence>
<dbReference type="SUPFAM" id="SSF52540">
    <property type="entry name" value="P-loop containing nucleoside triphosphate hydrolases"/>
    <property type="match status" value="1"/>
</dbReference>
<reference evidence="10 11" key="1">
    <citation type="submission" date="2015-03" db="EMBL/GenBank/DDBJ databases">
        <title>Genome assembly of Sandaracinus amylolyticus DSM 53668.</title>
        <authorList>
            <person name="Sharma G."/>
            <person name="Subramanian S."/>
        </authorList>
    </citation>
    <scope>NUCLEOTIDE SEQUENCE [LARGE SCALE GENOMIC DNA]</scope>
    <source>
        <strain evidence="10 11">DSM 53668</strain>
    </source>
</reference>
<keyword evidence="11" id="KW-1185">Reference proteome</keyword>
<proteinExistence type="inferred from homology"/>
<accession>A0A0F6W2B7</accession>
<dbReference type="InterPro" id="IPR050086">
    <property type="entry name" value="MetN_ABC_transporter-like"/>
</dbReference>
<evidence type="ECO:0000256" key="5">
    <source>
        <dbReference type="ARBA" id="ARBA00022741"/>
    </source>
</evidence>
<keyword evidence="5" id="KW-0547">Nucleotide-binding</keyword>
<dbReference type="PROSITE" id="PS50893">
    <property type="entry name" value="ABC_TRANSPORTER_2"/>
    <property type="match status" value="1"/>
</dbReference>
<keyword evidence="7" id="KW-0029">Amino-acid transport</keyword>
<dbReference type="STRING" id="927083.DB32_002855"/>
<dbReference type="InterPro" id="IPR003593">
    <property type="entry name" value="AAA+_ATPase"/>
</dbReference>